<dbReference type="EMBL" id="JAFKCU010000007">
    <property type="protein sequence ID" value="MBN7817774.1"/>
    <property type="molecule type" value="Genomic_DNA"/>
</dbReference>
<dbReference type="Gene3D" id="3.40.30.10">
    <property type="entry name" value="Glutaredoxin"/>
    <property type="match status" value="1"/>
</dbReference>
<name>A0ABS3CKY7_9BACT</name>
<accession>A0ABS3CKY7</accession>
<gene>
    <name evidence="2" type="ORF">J0A69_20190</name>
</gene>
<comment type="caution">
    <text evidence="2">The sequence shown here is derived from an EMBL/GenBank/DDBJ whole genome shotgun (WGS) entry which is preliminary data.</text>
</comment>
<protein>
    <submittedName>
        <fullName evidence="2">Redoxin domain-containing protein</fullName>
    </submittedName>
</protein>
<keyword evidence="3" id="KW-1185">Reference proteome</keyword>
<dbReference type="PANTHER" id="PTHR42852">
    <property type="entry name" value="THIOL:DISULFIDE INTERCHANGE PROTEIN DSBE"/>
    <property type="match status" value="1"/>
</dbReference>
<organism evidence="2 3">
    <name type="scientific">Algoriphagus pacificus</name>
    <dbReference type="NCBI Taxonomy" id="2811234"/>
    <lineage>
        <taxon>Bacteria</taxon>
        <taxon>Pseudomonadati</taxon>
        <taxon>Bacteroidota</taxon>
        <taxon>Cytophagia</taxon>
        <taxon>Cytophagales</taxon>
        <taxon>Cyclobacteriaceae</taxon>
        <taxon>Algoriphagus</taxon>
    </lineage>
</organism>
<feature type="domain" description="Thioredoxin" evidence="1">
    <location>
        <begin position="454"/>
        <end position="598"/>
    </location>
</feature>
<evidence type="ECO:0000259" key="1">
    <source>
        <dbReference type="PROSITE" id="PS51352"/>
    </source>
</evidence>
<dbReference type="Pfam" id="PF13905">
    <property type="entry name" value="Thioredoxin_8"/>
    <property type="match status" value="1"/>
</dbReference>
<dbReference type="InterPro" id="IPR036249">
    <property type="entry name" value="Thioredoxin-like_sf"/>
</dbReference>
<dbReference type="Proteomes" id="UP000664480">
    <property type="component" value="Unassembled WGS sequence"/>
</dbReference>
<evidence type="ECO:0000313" key="2">
    <source>
        <dbReference type="EMBL" id="MBN7817774.1"/>
    </source>
</evidence>
<dbReference type="InterPro" id="IPR012336">
    <property type="entry name" value="Thioredoxin-like_fold"/>
</dbReference>
<dbReference type="PROSITE" id="PS51352">
    <property type="entry name" value="THIOREDOXIN_2"/>
    <property type="match status" value="1"/>
</dbReference>
<dbReference type="SUPFAM" id="SSF52833">
    <property type="entry name" value="Thioredoxin-like"/>
    <property type="match status" value="1"/>
</dbReference>
<proteinExistence type="predicted"/>
<dbReference type="InterPro" id="IPR013766">
    <property type="entry name" value="Thioredoxin_domain"/>
</dbReference>
<dbReference type="InterPro" id="IPR050553">
    <property type="entry name" value="Thioredoxin_ResA/DsbE_sf"/>
</dbReference>
<sequence>MKKNLFTCFLGKLCPYPNRSRSISRSFVSYFSNKGAVFRQPQADILHERSDFISQAMGLPISIIFIPLILFFGTIVEASSQVADSPMGFSLVDTSLSPRQKGAIPSASHVDLPQSQNSFLYIEIPASQAPDTLWLRYWTDFLKQDRTMTPGIQKPFLPSLGNFFEGNAGFKLYRIEFPEQSAPFTFSLRDKKNYLIHYWTFFPGDQIRIRADLENGKMLFMGAAADYYSAQYEISRLAEELQFQANPLMFTADPGRILSDSLTSALYKRSLDLPKNLFPSMQFWIPTEPDEKLLDSLLTQDPLQLPMIQYLERITINFPSDRLEQLRQRAWGEYLVQILQKLNLGRGLLSQPKFYQKFESWLSEIPLSESNWLDPLYLSGINDLILLRSSVRGESLLEGIADLSPALQDRILGLYVLSNFKKKENGRKEMISMAMNKIQSPWIANLIHDLDSKNSEGSPFYSGQLQGLNAQPISLDQYQGKTLILSFWISGCKFCMKYYQSTLRPVFEHFKTRDDIRFIAVNADKDMSTWKENALSGLYSHPDMLQLHEDSGEGILAFYKISAFPQKILVDSDFKVAQTTLTQYSPEELIHKIEQLAADHTTHSELNTK</sequence>
<reference evidence="2 3" key="1">
    <citation type="submission" date="2021-03" db="EMBL/GenBank/DDBJ databases">
        <title>novel species isolated from a fishpond in China.</title>
        <authorList>
            <person name="Lu H."/>
            <person name="Cai Z."/>
        </authorList>
    </citation>
    <scope>NUCLEOTIDE SEQUENCE [LARGE SCALE GENOMIC DNA]</scope>
    <source>
        <strain evidence="2 3">YJ13C</strain>
    </source>
</reference>
<dbReference type="PANTHER" id="PTHR42852:SF13">
    <property type="entry name" value="PROTEIN DIPZ"/>
    <property type="match status" value="1"/>
</dbReference>
<evidence type="ECO:0000313" key="3">
    <source>
        <dbReference type="Proteomes" id="UP000664480"/>
    </source>
</evidence>
<dbReference type="RefSeq" id="WP_206588441.1">
    <property type="nucleotide sequence ID" value="NZ_JAFKCU010000007.1"/>
</dbReference>